<comment type="caution">
    <text evidence="1">The sequence shown here is derived from an EMBL/GenBank/DDBJ whole genome shotgun (WGS) entry which is preliminary data.</text>
</comment>
<dbReference type="EMBL" id="LXQA010621171">
    <property type="protein sequence ID" value="MCI62572.1"/>
    <property type="molecule type" value="Genomic_DNA"/>
</dbReference>
<organism evidence="1 2">
    <name type="scientific">Trifolium medium</name>
    <dbReference type="NCBI Taxonomy" id="97028"/>
    <lineage>
        <taxon>Eukaryota</taxon>
        <taxon>Viridiplantae</taxon>
        <taxon>Streptophyta</taxon>
        <taxon>Embryophyta</taxon>
        <taxon>Tracheophyta</taxon>
        <taxon>Spermatophyta</taxon>
        <taxon>Magnoliopsida</taxon>
        <taxon>eudicotyledons</taxon>
        <taxon>Gunneridae</taxon>
        <taxon>Pentapetalae</taxon>
        <taxon>rosids</taxon>
        <taxon>fabids</taxon>
        <taxon>Fabales</taxon>
        <taxon>Fabaceae</taxon>
        <taxon>Papilionoideae</taxon>
        <taxon>50 kb inversion clade</taxon>
        <taxon>NPAAA clade</taxon>
        <taxon>Hologalegina</taxon>
        <taxon>IRL clade</taxon>
        <taxon>Trifolieae</taxon>
        <taxon>Trifolium</taxon>
    </lineage>
</organism>
<evidence type="ECO:0000313" key="1">
    <source>
        <dbReference type="EMBL" id="MCI62572.1"/>
    </source>
</evidence>
<dbReference type="Proteomes" id="UP000265520">
    <property type="component" value="Unassembled WGS sequence"/>
</dbReference>
<sequence length="9" mass="988">MIGSADEHE</sequence>
<proteinExistence type="predicted"/>
<evidence type="ECO:0000313" key="2">
    <source>
        <dbReference type="Proteomes" id="UP000265520"/>
    </source>
</evidence>
<reference evidence="1 2" key="1">
    <citation type="journal article" date="2018" name="Front. Plant Sci.">
        <title>Red Clover (Trifolium pratense) and Zigzag Clover (T. medium) - A Picture of Genomic Similarities and Differences.</title>
        <authorList>
            <person name="Dluhosova J."/>
            <person name="Istvanek J."/>
            <person name="Nedelnik J."/>
            <person name="Repkova J."/>
        </authorList>
    </citation>
    <scope>NUCLEOTIDE SEQUENCE [LARGE SCALE GENOMIC DNA]</scope>
    <source>
        <strain evidence="2">cv. 10/8</strain>
        <tissue evidence="1">Leaf</tissue>
    </source>
</reference>
<name>A0A392TNM2_9FABA</name>
<keyword evidence="2" id="KW-1185">Reference proteome</keyword>
<accession>A0A392TNM2</accession>
<protein>
    <submittedName>
        <fullName evidence="1">Uncharacterized protein</fullName>
    </submittedName>
</protein>
<feature type="non-terminal residue" evidence="1">
    <location>
        <position position="9"/>
    </location>
</feature>